<dbReference type="EMBL" id="CM047589">
    <property type="protein sequence ID" value="KAI9920158.1"/>
    <property type="molecule type" value="Genomic_DNA"/>
</dbReference>
<evidence type="ECO:0000313" key="1">
    <source>
        <dbReference type="EMBL" id="KAI9920158.1"/>
    </source>
</evidence>
<organism evidence="1 2">
    <name type="scientific">Peronosclerospora sorghi</name>
    <dbReference type="NCBI Taxonomy" id="230839"/>
    <lineage>
        <taxon>Eukaryota</taxon>
        <taxon>Sar</taxon>
        <taxon>Stramenopiles</taxon>
        <taxon>Oomycota</taxon>
        <taxon>Peronosporomycetes</taxon>
        <taxon>Peronosporales</taxon>
        <taxon>Peronosporaceae</taxon>
        <taxon>Peronosclerospora</taxon>
    </lineage>
</organism>
<name>A0ACC0WPY6_9STRA</name>
<keyword evidence="2" id="KW-1185">Reference proteome</keyword>
<proteinExistence type="predicted"/>
<comment type="caution">
    <text evidence="1">The sequence shown here is derived from an EMBL/GenBank/DDBJ whole genome shotgun (WGS) entry which is preliminary data.</text>
</comment>
<evidence type="ECO:0000313" key="2">
    <source>
        <dbReference type="Proteomes" id="UP001163321"/>
    </source>
</evidence>
<accession>A0ACC0WPY6</accession>
<reference evidence="1 2" key="1">
    <citation type="journal article" date="2022" name="bioRxiv">
        <title>The genome of the oomycete Peronosclerospora sorghi, a cosmopolitan pathogen of maize and sorghum, is inflated with dispersed pseudogenes.</title>
        <authorList>
            <person name="Fletcher K."/>
            <person name="Martin F."/>
            <person name="Isakeit T."/>
            <person name="Cavanaugh K."/>
            <person name="Magill C."/>
            <person name="Michelmore R."/>
        </authorList>
    </citation>
    <scope>NUCLEOTIDE SEQUENCE [LARGE SCALE GENOMIC DNA]</scope>
    <source>
        <strain evidence="1">P6</strain>
    </source>
</reference>
<gene>
    <name evidence="1" type="ORF">PsorP6_015792</name>
</gene>
<protein>
    <submittedName>
        <fullName evidence="1">Uncharacterized protein</fullName>
    </submittedName>
</protein>
<sequence>MQFPLRVMEVSIIGLPRSYTKSMWMVLQRVYVLWLTLFSELTAHLVRSFLDIILRSCKSSLLCRHLTFLKNKSSIPGRFPFKMSAINTPL</sequence>
<dbReference type="Proteomes" id="UP001163321">
    <property type="component" value="Chromosome 10"/>
</dbReference>